<evidence type="ECO:0000259" key="2">
    <source>
        <dbReference type="Pfam" id="PF14392"/>
    </source>
</evidence>
<reference evidence="4 5" key="1">
    <citation type="journal article" date="2014" name="Science">
        <title>Plant genetics. Early allopolyploid evolution in the post-Neolithic Brassica napus oilseed genome.</title>
        <authorList>
            <person name="Chalhoub B."/>
            <person name="Denoeud F."/>
            <person name="Liu S."/>
            <person name="Parkin I.A."/>
            <person name="Tang H."/>
            <person name="Wang X."/>
            <person name="Chiquet J."/>
            <person name="Belcram H."/>
            <person name="Tong C."/>
            <person name="Samans B."/>
            <person name="Correa M."/>
            <person name="Da Silva C."/>
            <person name="Just J."/>
            <person name="Falentin C."/>
            <person name="Koh C.S."/>
            <person name="Le Clainche I."/>
            <person name="Bernard M."/>
            <person name="Bento P."/>
            <person name="Noel B."/>
            <person name="Labadie K."/>
            <person name="Alberti A."/>
            <person name="Charles M."/>
            <person name="Arnaud D."/>
            <person name="Guo H."/>
            <person name="Daviaud C."/>
            <person name="Alamery S."/>
            <person name="Jabbari K."/>
            <person name="Zhao M."/>
            <person name="Edger P.P."/>
            <person name="Chelaifa H."/>
            <person name="Tack D."/>
            <person name="Lassalle G."/>
            <person name="Mestiri I."/>
            <person name="Schnel N."/>
            <person name="Le Paslier M.C."/>
            <person name="Fan G."/>
            <person name="Renault V."/>
            <person name="Bayer P.E."/>
            <person name="Golicz A.A."/>
            <person name="Manoli S."/>
            <person name="Lee T.H."/>
            <person name="Thi V.H."/>
            <person name="Chalabi S."/>
            <person name="Hu Q."/>
            <person name="Fan C."/>
            <person name="Tollenaere R."/>
            <person name="Lu Y."/>
            <person name="Battail C."/>
            <person name="Shen J."/>
            <person name="Sidebottom C.H."/>
            <person name="Wang X."/>
            <person name="Canaguier A."/>
            <person name="Chauveau A."/>
            <person name="Berard A."/>
            <person name="Deniot G."/>
            <person name="Guan M."/>
            <person name="Liu Z."/>
            <person name="Sun F."/>
            <person name="Lim Y.P."/>
            <person name="Lyons E."/>
            <person name="Town C.D."/>
            <person name="Bancroft I."/>
            <person name="Wang X."/>
            <person name="Meng J."/>
            <person name="Ma J."/>
            <person name="Pires J.C."/>
            <person name="King G.J."/>
            <person name="Brunel D."/>
            <person name="Delourme R."/>
            <person name="Renard M."/>
            <person name="Aury J.M."/>
            <person name="Adams K.L."/>
            <person name="Batley J."/>
            <person name="Snowdon R.J."/>
            <person name="Tost J."/>
            <person name="Edwards D."/>
            <person name="Zhou Y."/>
            <person name="Hua W."/>
            <person name="Sharpe A.G."/>
            <person name="Paterson A.H."/>
            <person name="Guan C."/>
            <person name="Wincker P."/>
        </authorList>
    </citation>
    <scope>NUCLEOTIDE SEQUENCE [LARGE SCALE GENOMIC DNA]</scope>
    <source>
        <strain evidence="5">cv. Darmor-bzh</strain>
    </source>
</reference>
<accession>A0A078GZI6</accession>
<feature type="compositionally biased region" description="Basic and acidic residues" evidence="1">
    <location>
        <begin position="310"/>
        <end position="331"/>
    </location>
</feature>
<reference evidence="4" key="2">
    <citation type="submission" date="2014-06" db="EMBL/GenBank/DDBJ databases">
        <authorList>
            <person name="Genoscope - CEA"/>
        </authorList>
    </citation>
    <scope>NUCLEOTIDE SEQUENCE</scope>
</reference>
<dbReference type="EMBL" id="HG994363">
    <property type="protein sequence ID" value="CAF2046373.1"/>
    <property type="molecule type" value="Genomic_DNA"/>
</dbReference>
<reference evidence="3" key="3">
    <citation type="submission" date="2021-01" db="EMBL/GenBank/DDBJ databases">
        <authorList>
            <consortium name="Genoscope - CEA"/>
            <person name="William W."/>
        </authorList>
    </citation>
    <scope>NUCLEOTIDE SEQUENCE</scope>
</reference>
<dbReference type="EMBL" id="LK032256">
    <property type="protein sequence ID" value="CDY30632.1"/>
    <property type="molecule type" value="Genomic_DNA"/>
</dbReference>
<dbReference type="Proteomes" id="UP001295469">
    <property type="component" value="Chromosome A09"/>
</dbReference>
<evidence type="ECO:0000313" key="3">
    <source>
        <dbReference type="EMBL" id="CAF2046373.1"/>
    </source>
</evidence>
<feature type="compositionally biased region" description="Low complexity" evidence="1">
    <location>
        <begin position="509"/>
        <end position="523"/>
    </location>
</feature>
<feature type="compositionally biased region" description="Polar residues" evidence="1">
    <location>
        <begin position="290"/>
        <end position="303"/>
    </location>
</feature>
<feature type="compositionally biased region" description="Basic and acidic residues" evidence="1">
    <location>
        <begin position="194"/>
        <end position="213"/>
    </location>
</feature>
<dbReference type="PaxDb" id="3708-A0A078GZI6"/>
<name>A0A078GZI6_BRANA</name>
<keyword evidence="5" id="KW-1185">Reference proteome</keyword>
<evidence type="ECO:0000313" key="4">
    <source>
        <dbReference type="EMBL" id="CDY30632.1"/>
    </source>
</evidence>
<sequence>MSQSSLIARKGGPSNGDRRQANTEDDIIPIPDCDINDIANALGKKLSIDSTKARIHVSIEADKPLQFERRIDFPNGDIGKVTLTYEGLHRYCFTCKHISHDENSCPLLTPEERDLKRKQRAESYANDDYARLPSQSTQGYNSRSSLKRPRSPPSGRHLSPPSSPRNNRKLHDDKRRKSITSSFSTHQTRASEYSNKDRTNSGRLENRQPHDSNEVWSRLALPYRREGTDRRRNDQLYSRSKSHHENSQKGRNSTYEWRPRRHNETPRNRAPTTREPHSGPYDREEKSRATYDSQKTISDNRVSLESGEIDTNRRHEAATATTERETEEERTRRLKGKAIATGSPSPQEKAAHLASLAARGTSLMIREAPAAPTHRTPYTSPRYDSNQTKQADKPLDNEFGLDLDLDMPMTDLELAEVDNLVLETERLEMDENMMDNDDLLGDSPAYDAEQIEAISQLSPAITGSPRAPPSASLAPPAASVPKTAARAQPNPYIPKGLLKKKAPRSPDIKGANASKKLLSLKSRASPKKKATSGKYQAASSTMVPRTEVFPSALSKKSVSLSGSMVSQKPSSKKI</sequence>
<feature type="compositionally biased region" description="Polar residues" evidence="1">
    <location>
        <begin position="376"/>
        <end position="389"/>
    </location>
</feature>
<feature type="region of interest" description="Disordered" evidence="1">
    <location>
        <begin position="460"/>
        <end position="574"/>
    </location>
</feature>
<dbReference type="InterPro" id="IPR025836">
    <property type="entry name" value="Zn_knuckle_CX2CX4HX4C"/>
</dbReference>
<dbReference type="AlphaFoldDB" id="A0A078GZI6"/>
<feature type="region of interest" description="Disordered" evidence="1">
    <location>
        <begin position="369"/>
        <end position="394"/>
    </location>
</feature>
<feature type="region of interest" description="Disordered" evidence="1">
    <location>
        <begin position="1"/>
        <end position="27"/>
    </location>
</feature>
<gene>
    <name evidence="4" type="primary">BnaAnng04070D</name>
    <name evidence="3" type="ORF">DARMORV10_A09P42890.1</name>
    <name evidence="4" type="ORF">GSBRNA2T00045924001</name>
</gene>
<feature type="domain" description="Zinc knuckle CX2CX4HX4C" evidence="2">
    <location>
        <begin position="61"/>
        <end position="106"/>
    </location>
</feature>
<dbReference type="Pfam" id="PF14392">
    <property type="entry name" value="zf-CCHC_4"/>
    <property type="match status" value="1"/>
</dbReference>
<dbReference type="Gramene" id="CDY30632">
    <property type="protein sequence ID" value="CDY30632"/>
    <property type="gene ID" value="GSBRNA2T00045924001"/>
</dbReference>
<dbReference type="Proteomes" id="UP000028999">
    <property type="component" value="Unassembled WGS sequence"/>
</dbReference>
<organism evidence="4 5">
    <name type="scientific">Brassica napus</name>
    <name type="common">Rape</name>
    <dbReference type="NCBI Taxonomy" id="3708"/>
    <lineage>
        <taxon>Eukaryota</taxon>
        <taxon>Viridiplantae</taxon>
        <taxon>Streptophyta</taxon>
        <taxon>Embryophyta</taxon>
        <taxon>Tracheophyta</taxon>
        <taxon>Spermatophyta</taxon>
        <taxon>Magnoliopsida</taxon>
        <taxon>eudicotyledons</taxon>
        <taxon>Gunneridae</taxon>
        <taxon>Pentapetalae</taxon>
        <taxon>rosids</taxon>
        <taxon>malvids</taxon>
        <taxon>Brassicales</taxon>
        <taxon>Brassicaceae</taxon>
        <taxon>Brassiceae</taxon>
        <taxon>Brassica</taxon>
    </lineage>
</organism>
<dbReference type="PANTHER" id="PTHR31286">
    <property type="entry name" value="GLYCINE-RICH CELL WALL STRUCTURAL PROTEIN 1.8-LIKE"/>
    <property type="match status" value="1"/>
</dbReference>
<feature type="compositionally biased region" description="Low complexity" evidence="1">
    <location>
        <begin position="469"/>
        <end position="479"/>
    </location>
</feature>
<feature type="compositionally biased region" description="Polar residues" evidence="1">
    <location>
        <begin position="554"/>
        <end position="574"/>
    </location>
</feature>
<feature type="compositionally biased region" description="Polar residues" evidence="1">
    <location>
        <begin position="533"/>
        <end position="543"/>
    </location>
</feature>
<feature type="region of interest" description="Disordered" evidence="1">
    <location>
        <begin position="116"/>
        <end position="333"/>
    </location>
</feature>
<feature type="compositionally biased region" description="Polar residues" evidence="1">
    <location>
        <begin position="179"/>
        <end position="193"/>
    </location>
</feature>
<dbReference type="PANTHER" id="PTHR31286:SF182">
    <property type="entry name" value="ZINC KNUCKLE CX2CX4HX4C DOMAIN-CONTAINING PROTEIN"/>
    <property type="match status" value="1"/>
</dbReference>
<proteinExistence type="predicted"/>
<feature type="compositionally biased region" description="Basic and acidic residues" evidence="1">
    <location>
        <begin position="262"/>
        <end position="289"/>
    </location>
</feature>
<dbReference type="InterPro" id="IPR040256">
    <property type="entry name" value="At4g02000-like"/>
</dbReference>
<feature type="compositionally biased region" description="Basic and acidic residues" evidence="1">
    <location>
        <begin position="223"/>
        <end position="234"/>
    </location>
</feature>
<protein>
    <submittedName>
        <fullName evidence="3">(rape) hypothetical protein</fullName>
    </submittedName>
    <submittedName>
        <fullName evidence="4">BnaAnng04070D protein</fullName>
    </submittedName>
</protein>
<dbReference type="OMA" id="SHHENSQ"/>
<evidence type="ECO:0000256" key="1">
    <source>
        <dbReference type="SAM" id="MobiDB-lite"/>
    </source>
</evidence>
<evidence type="ECO:0000313" key="5">
    <source>
        <dbReference type="Proteomes" id="UP000028999"/>
    </source>
</evidence>